<dbReference type="InterPro" id="IPR002696">
    <property type="entry name" value="Membr_insert_effic_factor_YidD"/>
</dbReference>
<dbReference type="SMART" id="SM01234">
    <property type="entry name" value="Haemolytic"/>
    <property type="match status" value="1"/>
</dbReference>
<dbReference type="RefSeq" id="WP_124091757.1">
    <property type="nucleotide sequence ID" value="NZ_CBCRYA010000010.1"/>
</dbReference>
<reference evidence="1 2" key="1">
    <citation type="submission" date="2018-11" db="EMBL/GenBank/DDBJ databases">
        <authorList>
            <person name="Criscuolo A."/>
        </authorList>
    </citation>
    <scope>NUCLEOTIDE SEQUENCE [LARGE SCALE GENOMIC DNA]</scope>
    <source>
        <strain evidence="1">AT11b</strain>
    </source>
</reference>
<dbReference type="EMBL" id="UXAU01000025">
    <property type="protein sequence ID" value="VDC26905.1"/>
    <property type="molecule type" value="Genomic_DNA"/>
</dbReference>
<dbReference type="Proteomes" id="UP000280861">
    <property type="component" value="Unassembled WGS sequence"/>
</dbReference>
<dbReference type="NCBIfam" id="TIGR00278">
    <property type="entry name" value="membrane protein insertion efficiency factor YidD"/>
    <property type="match status" value="1"/>
</dbReference>
<keyword evidence="2" id="KW-1185">Reference proteome</keyword>
<organism evidence="1 2">
    <name type="scientific">Arthrobacter ulcerisalmonis</name>
    <dbReference type="NCBI Taxonomy" id="2483813"/>
    <lineage>
        <taxon>Bacteria</taxon>
        <taxon>Bacillati</taxon>
        <taxon>Actinomycetota</taxon>
        <taxon>Actinomycetes</taxon>
        <taxon>Micrococcales</taxon>
        <taxon>Micrococcaceae</taxon>
        <taxon>Arthrobacter</taxon>
    </lineage>
</organism>
<dbReference type="AlphaFoldDB" id="A0A3P5WYH1"/>
<evidence type="ECO:0008006" key="3">
    <source>
        <dbReference type="Google" id="ProtNLM"/>
    </source>
</evidence>
<sequence>MATYAVHGHGRTQAGQWLDSVMGWAAYAAVKVLIRIAPRPNTEYPQPAGAHRWSRLPVTWFVGAYQRSPLRDRLKSEGRQCVYLPSCTEYAERAVLTYGFWRGLMLTGDRFRRCSEGGHGSYVDFP</sequence>
<evidence type="ECO:0000313" key="2">
    <source>
        <dbReference type="Proteomes" id="UP000280861"/>
    </source>
</evidence>
<dbReference type="OrthoDB" id="9801753at2"/>
<evidence type="ECO:0000313" key="1">
    <source>
        <dbReference type="EMBL" id="VDC26905.1"/>
    </source>
</evidence>
<dbReference type="Pfam" id="PF01809">
    <property type="entry name" value="YidD"/>
    <property type="match status" value="1"/>
</dbReference>
<proteinExistence type="predicted"/>
<accession>A0A3P5WYH1</accession>
<gene>
    <name evidence="1" type="ORF">PSET11_01823</name>
</gene>
<name>A0A3P5WYH1_9MICC</name>
<protein>
    <recommendedName>
        <fullName evidence="3">Membrane protein insertion efficiency factor</fullName>
    </recommendedName>
</protein>